<proteinExistence type="predicted"/>
<evidence type="ECO:0000313" key="3">
    <source>
        <dbReference type="Proteomes" id="UP000283509"/>
    </source>
</evidence>
<reference evidence="2 3" key="2">
    <citation type="submission" date="2019-01" db="EMBL/GenBank/DDBJ databases">
        <title>The decoding of complex shrimp genome reveals the adaptation for benthos swimmer, frequently molting mechanism and breeding impact on genome.</title>
        <authorList>
            <person name="Sun Y."/>
            <person name="Gao Y."/>
            <person name="Yu Y."/>
        </authorList>
    </citation>
    <scope>NUCLEOTIDE SEQUENCE [LARGE SCALE GENOMIC DNA]</scope>
    <source>
        <tissue evidence="2">Muscle</tissue>
    </source>
</reference>
<feature type="compositionally biased region" description="Basic and acidic residues" evidence="1">
    <location>
        <begin position="145"/>
        <end position="154"/>
    </location>
</feature>
<feature type="compositionally biased region" description="Low complexity" evidence="1">
    <location>
        <begin position="23"/>
        <end position="61"/>
    </location>
</feature>
<comment type="caution">
    <text evidence="2">The sequence shown here is derived from an EMBL/GenBank/DDBJ whole genome shotgun (WGS) entry which is preliminary data.</text>
</comment>
<sequence length="676" mass="71495">MKAMDQAAPMITVPAGVLKEFMSPANSRTPTPPATASVTTSAVSKSSTPTPAASSNSRTPSPALPSSSETPSASLHAEKVSVDSPARVSLTNGDINSDSSTQDVDLRMESDTSDASLTESSRAVDEKTSVEGASEGIVNGTGVKRPSDEDNELKKPDLKKIRVFAPAEEDGFKKGDISIAVQEFNQHLDKASKKLEEAGKTDLDNIKADSFNSANSFFNDDKTNHTVQPPANNVRSYDVEVISSPSKDIEVLPVLPNDKDKETLTPVSVEKAPAQDRESKHIKKKLQRLSRKDLENMIMRLFSEKILHQTELGKLKQLCERSESTLETNRKKTAQFHKEVEDLRKVTNRLSAEHAARKGQYVAPIRIKRSVGIQASPHIINKGILHANGSAGVIKTIAPRASALVGVGNASSPIRPTTVQSTDTRKQSIPPPNVTFNTQMIPTSSSTNNVVSGGPVGLLASSQGVSNIATNSSLSTVTNPVASIGTVRPSAAGQMLMVAQPGMMQTIPRASGAGVVSKTTSAVIPVAQRRVVHTSLGNRVAAPRPAGLGPTPGTLVKVPVTGATQLVAIPQAGQVVLLPPVSGGQPTTALVVSNVTINSQPHSRLTALIATLAVVISLTDLSGFISVSDTKYARPTTYSHLRRPSATFWTALVDRGMSLPSNPPTQTLIPISEKSK</sequence>
<protein>
    <submittedName>
        <fullName evidence="2">Putative activating transcription factor 7-interacting protein 1</fullName>
    </submittedName>
</protein>
<name>A0A423U9A1_PENVA</name>
<keyword evidence="3" id="KW-1185">Reference proteome</keyword>
<gene>
    <name evidence="2" type="ORF">C7M84_018653</name>
</gene>
<dbReference type="AlphaFoldDB" id="A0A423U9A1"/>
<evidence type="ECO:0000256" key="1">
    <source>
        <dbReference type="SAM" id="MobiDB-lite"/>
    </source>
</evidence>
<feature type="compositionally biased region" description="Polar residues" evidence="1">
    <location>
        <begin position="64"/>
        <end position="73"/>
    </location>
</feature>
<dbReference type="EMBL" id="QCYY01000344">
    <property type="protein sequence ID" value="ROT85261.1"/>
    <property type="molecule type" value="Genomic_DNA"/>
</dbReference>
<dbReference type="OrthoDB" id="2434995at2759"/>
<accession>A0A423U9A1</accession>
<organism evidence="2 3">
    <name type="scientific">Penaeus vannamei</name>
    <name type="common">Whiteleg shrimp</name>
    <name type="synonym">Litopenaeus vannamei</name>
    <dbReference type="NCBI Taxonomy" id="6689"/>
    <lineage>
        <taxon>Eukaryota</taxon>
        <taxon>Metazoa</taxon>
        <taxon>Ecdysozoa</taxon>
        <taxon>Arthropoda</taxon>
        <taxon>Crustacea</taxon>
        <taxon>Multicrustacea</taxon>
        <taxon>Malacostraca</taxon>
        <taxon>Eumalacostraca</taxon>
        <taxon>Eucarida</taxon>
        <taxon>Decapoda</taxon>
        <taxon>Dendrobranchiata</taxon>
        <taxon>Penaeoidea</taxon>
        <taxon>Penaeidae</taxon>
        <taxon>Penaeus</taxon>
    </lineage>
</organism>
<feature type="region of interest" description="Disordered" evidence="1">
    <location>
        <begin position="22"/>
        <end position="154"/>
    </location>
</feature>
<dbReference type="STRING" id="6689.A0A423U9A1"/>
<feature type="compositionally biased region" description="Polar residues" evidence="1">
    <location>
        <begin position="89"/>
        <end position="103"/>
    </location>
</feature>
<dbReference type="Proteomes" id="UP000283509">
    <property type="component" value="Unassembled WGS sequence"/>
</dbReference>
<reference evidence="2 3" key="1">
    <citation type="submission" date="2018-04" db="EMBL/GenBank/DDBJ databases">
        <authorList>
            <person name="Zhang X."/>
            <person name="Yuan J."/>
            <person name="Li F."/>
            <person name="Xiang J."/>
        </authorList>
    </citation>
    <scope>NUCLEOTIDE SEQUENCE [LARGE SCALE GENOMIC DNA]</scope>
    <source>
        <tissue evidence="2">Muscle</tissue>
    </source>
</reference>
<evidence type="ECO:0000313" key="2">
    <source>
        <dbReference type="EMBL" id="ROT85261.1"/>
    </source>
</evidence>